<evidence type="ECO:0000256" key="1">
    <source>
        <dbReference type="SAM" id="SignalP"/>
    </source>
</evidence>
<proteinExistence type="predicted"/>
<organism evidence="2 3">
    <name type="scientific">Psilocybe cf. subviscida</name>
    <dbReference type="NCBI Taxonomy" id="2480587"/>
    <lineage>
        <taxon>Eukaryota</taxon>
        <taxon>Fungi</taxon>
        <taxon>Dikarya</taxon>
        <taxon>Basidiomycota</taxon>
        <taxon>Agaricomycotina</taxon>
        <taxon>Agaricomycetes</taxon>
        <taxon>Agaricomycetidae</taxon>
        <taxon>Agaricales</taxon>
        <taxon>Agaricineae</taxon>
        <taxon>Strophariaceae</taxon>
        <taxon>Psilocybe</taxon>
    </lineage>
</organism>
<protein>
    <recommendedName>
        <fullName evidence="4">Cell wall galactomannoprotein</fullName>
    </recommendedName>
</protein>
<evidence type="ECO:0000313" key="2">
    <source>
        <dbReference type="EMBL" id="KAF5326708.1"/>
    </source>
</evidence>
<dbReference type="OrthoDB" id="3210262at2759"/>
<dbReference type="AlphaFoldDB" id="A0A8H5BQH0"/>
<feature type="signal peptide" evidence="1">
    <location>
        <begin position="1"/>
        <end position="21"/>
    </location>
</feature>
<dbReference type="Proteomes" id="UP000567179">
    <property type="component" value="Unassembled WGS sequence"/>
</dbReference>
<comment type="caution">
    <text evidence="2">The sequence shown here is derived from an EMBL/GenBank/DDBJ whole genome shotgun (WGS) entry which is preliminary data.</text>
</comment>
<reference evidence="2 3" key="1">
    <citation type="journal article" date="2020" name="ISME J.">
        <title>Uncovering the hidden diversity of litter-decomposition mechanisms in mushroom-forming fungi.</title>
        <authorList>
            <person name="Floudas D."/>
            <person name="Bentzer J."/>
            <person name="Ahren D."/>
            <person name="Johansson T."/>
            <person name="Persson P."/>
            <person name="Tunlid A."/>
        </authorList>
    </citation>
    <scope>NUCLEOTIDE SEQUENCE [LARGE SCALE GENOMIC DNA]</scope>
    <source>
        <strain evidence="2 3">CBS 101986</strain>
    </source>
</reference>
<dbReference type="EMBL" id="JAACJJ010000014">
    <property type="protein sequence ID" value="KAF5326708.1"/>
    <property type="molecule type" value="Genomic_DNA"/>
</dbReference>
<evidence type="ECO:0008006" key="4">
    <source>
        <dbReference type="Google" id="ProtNLM"/>
    </source>
</evidence>
<sequence>MLSRLSTTVVAALALAQSVVAQLTPAHVAENINLVVNISMNANNDLVPLAVESTTSPVLESSFQQIIQSVSAVVEAMNATPPFSDDQAGQVIDALDITLLGTVIGKHTIFARFGLTAPITAVLRTLETGVDAFAESLIDLIPTKTEDAQTGTGQLDKTVQTSINTYSEICIPSPLYPTVLPVCVAV</sequence>
<accession>A0A8H5BQH0</accession>
<keyword evidence="3" id="KW-1185">Reference proteome</keyword>
<keyword evidence="1" id="KW-0732">Signal</keyword>
<name>A0A8H5BQH0_9AGAR</name>
<evidence type="ECO:0000313" key="3">
    <source>
        <dbReference type="Proteomes" id="UP000567179"/>
    </source>
</evidence>
<gene>
    <name evidence="2" type="ORF">D9619_004274</name>
</gene>
<feature type="chain" id="PRO_5034655583" description="Cell wall galactomannoprotein" evidence="1">
    <location>
        <begin position="22"/>
        <end position="186"/>
    </location>
</feature>